<evidence type="ECO:0000256" key="11">
    <source>
        <dbReference type="ARBA" id="ARBA00037649"/>
    </source>
</evidence>
<dbReference type="Gene3D" id="2.80.10.50">
    <property type="match status" value="4"/>
</dbReference>
<comment type="subcellular location">
    <subcellularLocation>
        <location evidence="2">Cell membrane</location>
    </subcellularLocation>
</comment>
<dbReference type="Proteomes" id="UP000243579">
    <property type="component" value="Unassembled WGS sequence"/>
</dbReference>
<evidence type="ECO:0000313" key="16">
    <source>
        <dbReference type="EMBL" id="OQR89883.1"/>
    </source>
</evidence>
<dbReference type="GO" id="GO:0005886">
    <property type="term" value="C:plasma membrane"/>
    <property type="evidence" value="ECO:0007669"/>
    <property type="project" value="UniProtKB-SubCell"/>
</dbReference>
<keyword evidence="17" id="KW-1185">Reference proteome</keyword>
<evidence type="ECO:0000256" key="14">
    <source>
        <dbReference type="SAM" id="SignalP"/>
    </source>
</evidence>
<accession>A0A1V9YW75</accession>
<dbReference type="EMBL" id="JNBR01000713">
    <property type="protein sequence ID" value="OQR89883.1"/>
    <property type="molecule type" value="Genomic_DNA"/>
</dbReference>
<keyword evidence="14" id="KW-0732">Signal</keyword>
<dbReference type="STRING" id="1202772.A0A1V9YW75"/>
<keyword evidence="10" id="KW-0624">Polysaccharide degradation</keyword>
<evidence type="ECO:0000256" key="10">
    <source>
        <dbReference type="ARBA" id="ARBA00023326"/>
    </source>
</evidence>
<dbReference type="SUPFAM" id="SSF51445">
    <property type="entry name" value="(Trans)glycosidases"/>
    <property type="match status" value="2"/>
</dbReference>
<comment type="caution">
    <text evidence="16">The sequence shown here is derived from an EMBL/GenBank/DDBJ whole genome shotgun (WGS) entry which is preliminary data.</text>
</comment>
<sequence>MKVPSLLATALLVGSTAALDRKFYGLNYDVKASWGSGCKDAWQIQREVAAFKATTDAIRVYATGCTGDVLDAAAKSNMKVWVGIWSDLTYMHAFDGEFNNLKALVESKKIRNDNVAGIQIASEALYRWYIQGKHDKNDKTGVNWLIEQMKRVRTYLREKNINIPVTIADVMDGYNMFPELYSAVDVVSVNQFSMWENVKAVDGVSTLFGHWGEVTKQAKAAGKPIMISETGWSAGDDKDLVAEASPEAQALYAKDFLAFAEKQSINYYYFSAIDLAHEADLVEKTFGMFDTNANLKQGIRDISVGSKPIATRIFHGDKVLKVDPTNWNALLVEAPASGLGQNLDNELWFYEPDSQTYYSKSSNQCLDAYGDSNNALNVHVYACSPSNANQKWQFTDDGHLKSLNGANQCMDVDPTQKDKVAMWWCYDGPNQKFAKRELRTEPVTIATGKAFLYEWYGDVIYTTDAKYADNTQWFYDPVAQQLKSKSSNKCLDAYQNGNDVAVHVYDCDAANANQKWQYNDVTGQWMHGTKLGMCLDGTNNGKLHLDYCDKSKAAQQWTTALINKKAMKVSSLAVAAAVSLMAAPTVALDRKFYGLNYDTRGYDADGCKYESQVAKEFRAFNPTSNFVRIYSTSCTAKILRVAEQQGLKVWIGLWSEVPTAAVADAFESEFANLKRLVDSRTVRNDNVLGVQVSSEALYRYYIQGNVTATNLKGYNLIVDHVTRVRDYLRSKSLTIPVTAADVMDVYNMFPNLYSTVDVVSVNQFSMWENKTAAEGVGSLFGHWQKVQKQARAAGKPVLLSETGWSTADDEHLVAEASPAAQALYTKEFLSFAEKQSINYYYFSAIDLSIHAQLIEKSFGIFDANANLKSGIQGISVGSKPIATRLFHNDKVLKVDPDNWNALLVEAPGVGPGANLDNEIWFYYPDSQTYYSKSSNQCLDAYGNSKHPLNVHVYACTPGNANQNWQLTEDGQLKSLNGANQCMDVDPKQKDKVVMWWCYDGPNQKFRRVDAKDQPTQILAAGNAYLNEWYSGVSFNAKMSLDYAANALWFYDPVTQQLKSKSSNTCLDGYLKDGSNYAVHTHACGDDNSNQKWQYNDVTGQWMYMGRLGLCLAASGGAGALDGITLQPCDKAQANQKWTFKLA</sequence>
<feature type="domain" description="Ricin B lectin" evidence="15">
    <location>
        <begin position="441"/>
        <end position="560"/>
    </location>
</feature>
<evidence type="ECO:0000256" key="4">
    <source>
        <dbReference type="ARBA" id="ARBA00022475"/>
    </source>
</evidence>
<feature type="domain" description="Ricin B lectin" evidence="15">
    <location>
        <begin position="1013"/>
        <end position="1140"/>
    </location>
</feature>
<feature type="signal peptide" evidence="14">
    <location>
        <begin position="1"/>
        <end position="18"/>
    </location>
</feature>
<dbReference type="Gene3D" id="3.20.20.80">
    <property type="entry name" value="Glycosidases"/>
    <property type="match status" value="3"/>
</dbReference>
<evidence type="ECO:0000256" key="7">
    <source>
        <dbReference type="ARBA" id="ARBA00023180"/>
    </source>
</evidence>
<name>A0A1V9YW75_ACHHY</name>
<dbReference type="GO" id="GO:0000272">
    <property type="term" value="P:polysaccharide catabolic process"/>
    <property type="evidence" value="ECO:0007669"/>
    <property type="project" value="UniProtKB-KW"/>
</dbReference>
<evidence type="ECO:0000256" key="1">
    <source>
        <dbReference type="ARBA" id="ARBA00000382"/>
    </source>
</evidence>
<feature type="chain" id="PRO_5012528956" description="glucan endo-1,3-beta-D-glucosidase" evidence="14">
    <location>
        <begin position="19"/>
        <end position="1142"/>
    </location>
</feature>
<keyword evidence="9" id="KW-0961">Cell wall biogenesis/degradation</keyword>
<dbReference type="PROSITE" id="PS50231">
    <property type="entry name" value="RICIN_B_LECTIN"/>
    <property type="match status" value="2"/>
</dbReference>
<dbReference type="SMART" id="SM00458">
    <property type="entry name" value="RICIN"/>
    <property type="match status" value="4"/>
</dbReference>
<feature type="domain" description="Ricin B lectin" evidence="15">
    <location>
        <begin position="307"/>
        <end position="436"/>
    </location>
</feature>
<comment type="catalytic activity">
    <reaction evidence="1">
        <text>Hydrolysis of (1-&gt;3)-beta-D-glucosidic linkages in (1-&gt;3)-beta-D-glucans.</text>
        <dbReference type="EC" id="3.2.1.39"/>
    </reaction>
</comment>
<keyword evidence="8" id="KW-0119">Carbohydrate metabolism</keyword>
<proteinExistence type="predicted"/>
<evidence type="ECO:0000256" key="3">
    <source>
        <dbReference type="ARBA" id="ARBA00012780"/>
    </source>
</evidence>
<keyword evidence="4" id="KW-1003">Cell membrane</keyword>
<evidence type="ECO:0000313" key="17">
    <source>
        <dbReference type="Proteomes" id="UP000243579"/>
    </source>
</evidence>
<dbReference type="InterPro" id="IPR050732">
    <property type="entry name" value="Beta-glucan_modifiers"/>
</dbReference>
<evidence type="ECO:0000256" key="5">
    <source>
        <dbReference type="ARBA" id="ARBA00022801"/>
    </source>
</evidence>
<dbReference type="GO" id="GO:0071555">
    <property type="term" value="P:cell wall organization"/>
    <property type="evidence" value="ECO:0007669"/>
    <property type="project" value="UniProtKB-KW"/>
</dbReference>
<evidence type="ECO:0000256" key="8">
    <source>
        <dbReference type="ARBA" id="ARBA00023277"/>
    </source>
</evidence>
<evidence type="ECO:0000256" key="2">
    <source>
        <dbReference type="ARBA" id="ARBA00004236"/>
    </source>
</evidence>
<keyword evidence="5 16" id="KW-0378">Hydrolase</keyword>
<comment type="function">
    <text evidence="11">Glucanases play a role in cell expansion during growth, in cell-cell fusion during mating, and in spore release during sporulation. This enzyme may be involved in beta-glucan degradation. Active on laminarin and lichenan.</text>
</comment>
<dbReference type="InterPro" id="IPR000772">
    <property type="entry name" value="Ricin_B_lectin"/>
</dbReference>
<dbReference type="OrthoDB" id="77201at2759"/>
<keyword evidence="7" id="KW-0325">Glycoprotein</keyword>
<feature type="domain" description="Ricin B lectin" evidence="15">
    <location>
        <begin position="879"/>
        <end position="1008"/>
    </location>
</feature>
<dbReference type="PANTHER" id="PTHR16631">
    <property type="entry name" value="GLUCAN 1,3-BETA-GLUCOSIDASE"/>
    <property type="match status" value="1"/>
</dbReference>
<dbReference type="EC" id="3.2.1.39" evidence="3"/>
<dbReference type="GO" id="GO:0042973">
    <property type="term" value="F:glucan endo-1,3-beta-D-glucosidase activity"/>
    <property type="evidence" value="ECO:0007669"/>
    <property type="project" value="UniProtKB-EC"/>
</dbReference>
<dbReference type="AlphaFoldDB" id="A0A1V9YW75"/>
<evidence type="ECO:0000256" key="13">
    <source>
        <dbReference type="ARBA" id="ARBA00043078"/>
    </source>
</evidence>
<dbReference type="PANTHER" id="PTHR16631:SF17">
    <property type="entry name" value="GLUCAN ENDO-1,3-BETA-GLUCOSIDASE BTGC"/>
    <property type="match status" value="1"/>
</dbReference>
<dbReference type="Pfam" id="PF00652">
    <property type="entry name" value="Ricin_B_lectin"/>
    <property type="match status" value="4"/>
</dbReference>
<reference evidence="16 17" key="1">
    <citation type="journal article" date="2014" name="Genome Biol. Evol.">
        <title>The secreted proteins of Achlya hypogyna and Thraustotheca clavata identify the ancestral oomycete secretome and reveal gene acquisitions by horizontal gene transfer.</title>
        <authorList>
            <person name="Misner I."/>
            <person name="Blouin N."/>
            <person name="Leonard G."/>
            <person name="Richards T.A."/>
            <person name="Lane C.E."/>
        </authorList>
    </citation>
    <scope>NUCLEOTIDE SEQUENCE [LARGE SCALE GENOMIC DNA]</scope>
    <source>
        <strain evidence="16 17">ATCC 48635</strain>
    </source>
</reference>
<evidence type="ECO:0000259" key="15">
    <source>
        <dbReference type="SMART" id="SM00458"/>
    </source>
</evidence>
<evidence type="ECO:0000256" key="12">
    <source>
        <dbReference type="ARBA" id="ARBA00042373"/>
    </source>
</evidence>
<evidence type="ECO:0000256" key="9">
    <source>
        <dbReference type="ARBA" id="ARBA00023316"/>
    </source>
</evidence>
<gene>
    <name evidence="16" type="ORF">ACHHYP_05969</name>
</gene>
<dbReference type="InterPro" id="IPR035992">
    <property type="entry name" value="Ricin_B-like_lectins"/>
</dbReference>
<organism evidence="16 17">
    <name type="scientific">Achlya hypogyna</name>
    <name type="common">Oomycete</name>
    <name type="synonym">Protoachlya hypogyna</name>
    <dbReference type="NCBI Taxonomy" id="1202772"/>
    <lineage>
        <taxon>Eukaryota</taxon>
        <taxon>Sar</taxon>
        <taxon>Stramenopiles</taxon>
        <taxon>Oomycota</taxon>
        <taxon>Saprolegniomycetes</taxon>
        <taxon>Saprolegniales</taxon>
        <taxon>Achlyaceae</taxon>
        <taxon>Achlya</taxon>
    </lineage>
</organism>
<protein>
    <recommendedName>
        <fullName evidence="3">glucan endo-1,3-beta-D-glucosidase</fullName>
        <ecNumber evidence="3">3.2.1.39</ecNumber>
    </recommendedName>
    <alternativeName>
        <fullName evidence="13">Endo-1,3-beta-glucanase btgC</fullName>
    </alternativeName>
    <alternativeName>
        <fullName evidence="12">Laminarinase btgC</fullName>
    </alternativeName>
</protein>
<dbReference type="InterPro" id="IPR017853">
    <property type="entry name" value="GH"/>
</dbReference>
<evidence type="ECO:0000256" key="6">
    <source>
        <dbReference type="ARBA" id="ARBA00023136"/>
    </source>
</evidence>
<keyword evidence="6" id="KW-0472">Membrane</keyword>
<dbReference type="CDD" id="cd00161">
    <property type="entry name" value="beta-trefoil_Ricin-like"/>
    <property type="match status" value="1"/>
</dbReference>
<dbReference type="SUPFAM" id="SSF50370">
    <property type="entry name" value="Ricin B-like lectins"/>
    <property type="match status" value="4"/>
</dbReference>